<dbReference type="InterPro" id="IPR013114">
    <property type="entry name" value="FabA_FabZ"/>
</dbReference>
<dbReference type="PANTHER" id="PTHR30272">
    <property type="entry name" value="3-HYDROXYACYL-[ACYL-CARRIER-PROTEIN] DEHYDRATASE"/>
    <property type="match status" value="1"/>
</dbReference>
<dbReference type="GO" id="GO:0016829">
    <property type="term" value="F:lyase activity"/>
    <property type="evidence" value="ECO:0007669"/>
    <property type="project" value="UniProtKB-KW"/>
</dbReference>
<protein>
    <submittedName>
        <fullName evidence="2">FabA-like domain protein</fullName>
    </submittedName>
</protein>
<proteinExistence type="predicted"/>
<dbReference type="InterPro" id="IPR029069">
    <property type="entry name" value="HotDog_dom_sf"/>
</dbReference>
<reference evidence="2 3" key="1">
    <citation type="submission" date="2015-11" db="EMBL/GenBank/DDBJ databases">
        <title>Exploring the genomic traits of fungus-feeding bacterial genus Collimonas.</title>
        <authorList>
            <person name="Song C."/>
            <person name="Schmidt R."/>
            <person name="de Jager V."/>
            <person name="Krzyzanowska D."/>
            <person name="Jongedijk E."/>
            <person name="Cankar K."/>
            <person name="Beekwilder J."/>
            <person name="van Veen A."/>
            <person name="de Boer W."/>
            <person name="van Veen J.A."/>
            <person name="Garbeva P."/>
        </authorList>
    </citation>
    <scope>NUCLEOTIDE SEQUENCE [LARGE SCALE GENOMIC DNA]</scope>
    <source>
        <strain evidence="2 3">Ter6</strain>
    </source>
</reference>
<dbReference type="SUPFAM" id="SSF54637">
    <property type="entry name" value="Thioesterase/thiol ester dehydrase-isomerase"/>
    <property type="match status" value="1"/>
</dbReference>
<dbReference type="Pfam" id="PF07977">
    <property type="entry name" value="FabA"/>
    <property type="match status" value="1"/>
</dbReference>
<dbReference type="Gene3D" id="3.10.129.10">
    <property type="entry name" value="Hotdog Thioesterase"/>
    <property type="match status" value="1"/>
</dbReference>
<organism evidence="2">
    <name type="scientific">Collimonas fungivorans</name>
    <dbReference type="NCBI Taxonomy" id="158899"/>
    <lineage>
        <taxon>Bacteria</taxon>
        <taxon>Pseudomonadati</taxon>
        <taxon>Pseudomonadota</taxon>
        <taxon>Betaproteobacteria</taxon>
        <taxon>Burkholderiales</taxon>
        <taxon>Oxalobacteraceae</taxon>
        <taxon>Collimonas</taxon>
    </lineage>
</organism>
<dbReference type="EMBL" id="CP013232">
    <property type="protein sequence ID" value="AMO94703.1"/>
    <property type="molecule type" value="Genomic_DNA"/>
</dbReference>
<dbReference type="PATRIC" id="fig|158899.10.peg.2011"/>
<dbReference type="CDD" id="cd00493">
    <property type="entry name" value="FabA_FabZ"/>
    <property type="match status" value="1"/>
</dbReference>
<keyword evidence="1" id="KW-0456">Lyase</keyword>
<evidence type="ECO:0000313" key="2">
    <source>
        <dbReference type="EMBL" id="AMO94703.1"/>
    </source>
</evidence>
<evidence type="ECO:0000256" key="1">
    <source>
        <dbReference type="ARBA" id="ARBA00023239"/>
    </source>
</evidence>
<sequence>MRPSFFFSAYRQLKNPTSRLKGQIFNARFRMKNLELNRLKTQLLFAQDAANQLDASLDQSQIKKMIPHRAPFLMVDNVELINLELRLIQATRWIDPKDPVFEGHFPNNPIYPGVLQQESMFQTALILMYFLLNETVVPPLEEQVTNAVGTRIYDVFHLSAVRPDDLMTIRCCIAEYDSLVATAIVQIAVNQQIVTVGKGEFFVF</sequence>
<dbReference type="AlphaFoldDB" id="A0A127PAD2"/>
<name>A0A127PAD2_9BURK</name>
<gene>
    <name evidence="2" type="ORF">CFter6_2011</name>
</gene>
<dbReference type="PANTHER" id="PTHR30272:SF1">
    <property type="entry name" value="3-HYDROXYACYL-[ACYL-CARRIER-PROTEIN] DEHYDRATASE"/>
    <property type="match status" value="1"/>
</dbReference>
<evidence type="ECO:0000313" key="3">
    <source>
        <dbReference type="Proteomes" id="UP000072421"/>
    </source>
</evidence>
<dbReference type="Proteomes" id="UP000072421">
    <property type="component" value="Chromosome"/>
</dbReference>
<accession>A0A127PAD2</accession>